<evidence type="ECO:0000313" key="1">
    <source>
        <dbReference type="EMBL" id="RWA13990.1"/>
    </source>
</evidence>
<sequence>AGEPPKEGIWGVQGLLNPALGSDVDVFAASYFNDNVLDVAKALLTYEADGEAGRCTDEDLVLELYNMLVRPESDFELEWHRDDVPRSATAEEEAAKLGVALDGESETNGSHVKTAKRYWNMQWNLPLYPDDSLVVVPGSHLRVRTSDERAASPLEPNMPGQLVVHLEPGDVVFYDNNILHRGVYSADKERMSLHGSVGHAGGGRFRATNVLQHGIGKWVDQCDFSSLAKGPGGEKISQRAEDMRARLVKLGRESGDVGYSLTG</sequence>
<dbReference type="AlphaFoldDB" id="A0A439DHW4"/>
<protein>
    <recommendedName>
        <fullName evidence="3">Phytanoyl-CoA dioxygenase</fullName>
    </recommendedName>
</protein>
<dbReference type="STRING" id="363999.A0A439DHW4"/>
<comment type="caution">
    <text evidence="1">The sequence shown here is derived from an EMBL/GenBank/DDBJ whole genome shotgun (WGS) entry which is preliminary data.</text>
</comment>
<accession>A0A439DHW4</accession>
<reference evidence="1 2" key="1">
    <citation type="submission" date="2018-12" db="EMBL/GenBank/DDBJ databases">
        <title>Draft genome sequence of Xylaria grammica IHI A82.</title>
        <authorList>
            <person name="Buettner E."/>
            <person name="Kellner H."/>
        </authorList>
    </citation>
    <scope>NUCLEOTIDE SEQUENCE [LARGE SCALE GENOMIC DNA]</scope>
    <source>
        <strain evidence="1 2">IHI A82</strain>
    </source>
</reference>
<gene>
    <name evidence="1" type="ORF">EKO27_g1167</name>
</gene>
<dbReference type="SUPFAM" id="SSF51197">
    <property type="entry name" value="Clavaminate synthase-like"/>
    <property type="match status" value="1"/>
</dbReference>
<dbReference type="PANTHER" id="PTHR40470:SF1">
    <property type="entry name" value="PHYTANOYL-COA DIOXYGENASE FAMILY PROTEIN (AFU_ORTHOLOGUE AFUA_2G15850)"/>
    <property type="match status" value="1"/>
</dbReference>
<dbReference type="Gene3D" id="2.60.120.620">
    <property type="entry name" value="q2cbj1_9rhob like domain"/>
    <property type="match status" value="1"/>
</dbReference>
<dbReference type="EMBL" id="RYZI01000016">
    <property type="protein sequence ID" value="RWA13990.1"/>
    <property type="molecule type" value="Genomic_DNA"/>
</dbReference>
<proteinExistence type="predicted"/>
<keyword evidence="2" id="KW-1185">Reference proteome</keyword>
<feature type="non-terminal residue" evidence="1">
    <location>
        <position position="1"/>
    </location>
</feature>
<organism evidence="1 2">
    <name type="scientific">Xylaria grammica</name>
    <dbReference type="NCBI Taxonomy" id="363999"/>
    <lineage>
        <taxon>Eukaryota</taxon>
        <taxon>Fungi</taxon>
        <taxon>Dikarya</taxon>
        <taxon>Ascomycota</taxon>
        <taxon>Pezizomycotina</taxon>
        <taxon>Sordariomycetes</taxon>
        <taxon>Xylariomycetidae</taxon>
        <taxon>Xylariales</taxon>
        <taxon>Xylariaceae</taxon>
        <taxon>Xylaria</taxon>
    </lineage>
</organism>
<evidence type="ECO:0008006" key="3">
    <source>
        <dbReference type="Google" id="ProtNLM"/>
    </source>
</evidence>
<dbReference type="PANTHER" id="PTHR40470">
    <property type="entry name" value="PHYTANOYL-COA DIOXYGENASE FAMILY PROTEIN (AFU_ORTHOLOGUE AFUA_2G15850)"/>
    <property type="match status" value="1"/>
</dbReference>
<evidence type="ECO:0000313" key="2">
    <source>
        <dbReference type="Proteomes" id="UP000286045"/>
    </source>
</evidence>
<dbReference type="Proteomes" id="UP000286045">
    <property type="component" value="Unassembled WGS sequence"/>
</dbReference>
<name>A0A439DHW4_9PEZI</name>